<organism evidence="1">
    <name type="scientific">marine sediment metagenome</name>
    <dbReference type="NCBI Taxonomy" id="412755"/>
    <lineage>
        <taxon>unclassified sequences</taxon>
        <taxon>metagenomes</taxon>
        <taxon>ecological metagenomes</taxon>
    </lineage>
</organism>
<name>A0A0F9N7W9_9ZZZZ</name>
<comment type="caution">
    <text evidence="1">The sequence shown here is derived from an EMBL/GenBank/DDBJ whole genome shotgun (WGS) entry which is preliminary data.</text>
</comment>
<accession>A0A0F9N7W9</accession>
<reference evidence="1" key="1">
    <citation type="journal article" date="2015" name="Nature">
        <title>Complex archaea that bridge the gap between prokaryotes and eukaryotes.</title>
        <authorList>
            <person name="Spang A."/>
            <person name="Saw J.H."/>
            <person name="Jorgensen S.L."/>
            <person name="Zaremba-Niedzwiedzka K."/>
            <person name="Martijn J."/>
            <person name="Lind A.E."/>
            <person name="van Eijk R."/>
            <person name="Schleper C."/>
            <person name="Guy L."/>
            <person name="Ettema T.J."/>
        </authorList>
    </citation>
    <scope>NUCLEOTIDE SEQUENCE</scope>
</reference>
<proteinExistence type="predicted"/>
<dbReference type="EMBL" id="LAZR01004511">
    <property type="protein sequence ID" value="KKN07947.1"/>
    <property type="molecule type" value="Genomic_DNA"/>
</dbReference>
<protein>
    <submittedName>
        <fullName evidence="1">Uncharacterized protein</fullName>
    </submittedName>
</protein>
<evidence type="ECO:0000313" key="1">
    <source>
        <dbReference type="EMBL" id="KKN07947.1"/>
    </source>
</evidence>
<sequence length="326" mass="36876">MLTINKKVTIYRKPDISEFSKKNIKVLPIGNNKIGSSVNAVNAITLHSDMLGSLMPKILGSSKSETEFTKKVSHYWNSISVNISPTGKELEIGFVYDREESSRTKAIGDIKGADGKKKEFNNNKQLAEYVESYIDEGDKWKYGIPINNADYLLWRYCLNYKAVANTPDTAGKSNNIRFYIHNEVEVKKIEKEKFDIRTKAGKVYFDVIADISETKKYLYALGKGASLITMDDLERSKLLEKIYLNDPQLLIDAKTDKQLDKKSYIEECIIAGILRRLENSTVIVNASDNKPIGNTMKDAIVFLELDSNAKIANEIEGRLRALPEKQ</sequence>
<dbReference type="AlphaFoldDB" id="A0A0F9N7W9"/>
<gene>
    <name evidence="1" type="ORF">LCGC14_1061660</name>
</gene>